<sequence length="79" mass="9057">MNMNMNMGGQPQNSGQPQIKDKNLKVINDQLNYESLMNKKCSQYSNYCTDPQLKSLCSEAANAHKQNFNQLKSYLESHQ</sequence>
<dbReference type="EMBL" id="FWWT01000006">
    <property type="protein sequence ID" value="SMB80938.1"/>
    <property type="molecule type" value="Genomic_DNA"/>
</dbReference>
<protein>
    <recommendedName>
        <fullName evidence="4">Coat F domain-containing protein</fullName>
    </recommendedName>
</protein>
<gene>
    <name evidence="2" type="ORF">SAMN00017405_2013</name>
</gene>
<keyword evidence="3" id="KW-1185">Reference proteome</keyword>
<feature type="compositionally biased region" description="Low complexity" evidence="1">
    <location>
        <begin position="1"/>
        <end position="18"/>
    </location>
</feature>
<dbReference type="AlphaFoldDB" id="A0A1W1UIK3"/>
<proteinExistence type="predicted"/>
<reference evidence="2 3" key="1">
    <citation type="submission" date="2017-04" db="EMBL/GenBank/DDBJ databases">
        <authorList>
            <person name="Afonso C.L."/>
            <person name="Miller P.J."/>
            <person name="Scott M.A."/>
            <person name="Spackman E."/>
            <person name="Goraichik I."/>
            <person name="Dimitrov K.M."/>
            <person name="Suarez D.L."/>
            <person name="Swayne D.E."/>
        </authorList>
    </citation>
    <scope>NUCLEOTIDE SEQUENCE [LARGE SCALE GENOMIC DNA]</scope>
    <source>
        <strain evidence="2 3">DSM 11270</strain>
    </source>
</reference>
<dbReference type="STRING" id="656914.SAMN00017405_2013"/>
<name>A0A1W1UIK3_DESTI</name>
<evidence type="ECO:0000313" key="3">
    <source>
        <dbReference type="Proteomes" id="UP000192731"/>
    </source>
</evidence>
<evidence type="ECO:0000313" key="2">
    <source>
        <dbReference type="EMBL" id="SMB80938.1"/>
    </source>
</evidence>
<accession>A0A1W1UIK3</accession>
<evidence type="ECO:0008006" key="4">
    <source>
        <dbReference type="Google" id="ProtNLM"/>
    </source>
</evidence>
<evidence type="ECO:0000256" key="1">
    <source>
        <dbReference type="SAM" id="MobiDB-lite"/>
    </source>
</evidence>
<organism evidence="2 3">
    <name type="scientific">Desulfonispora thiosulfatigenes DSM 11270</name>
    <dbReference type="NCBI Taxonomy" id="656914"/>
    <lineage>
        <taxon>Bacteria</taxon>
        <taxon>Bacillati</taxon>
        <taxon>Bacillota</taxon>
        <taxon>Clostridia</taxon>
        <taxon>Eubacteriales</taxon>
        <taxon>Peptococcaceae</taxon>
        <taxon>Desulfonispora</taxon>
    </lineage>
</organism>
<dbReference type="Proteomes" id="UP000192731">
    <property type="component" value="Unassembled WGS sequence"/>
</dbReference>
<dbReference type="RefSeq" id="WP_242941902.1">
    <property type="nucleotide sequence ID" value="NZ_FWWT01000006.1"/>
</dbReference>
<feature type="region of interest" description="Disordered" evidence="1">
    <location>
        <begin position="1"/>
        <end position="20"/>
    </location>
</feature>